<evidence type="ECO:0000256" key="5">
    <source>
        <dbReference type="ARBA" id="ARBA00022603"/>
    </source>
</evidence>
<dbReference type="SFLD" id="SFLDF00275">
    <property type="entry name" value="adenosine_C2_methyltransferase"/>
    <property type="match status" value="1"/>
</dbReference>
<keyword evidence="3 12" id="KW-0963">Cytoplasm</keyword>
<keyword evidence="2 12" id="KW-0004">4Fe-4S</keyword>
<name>A0A1G5S4D9_9FIRM</name>
<dbReference type="GO" id="GO:0046872">
    <property type="term" value="F:metal ion binding"/>
    <property type="evidence" value="ECO:0007669"/>
    <property type="project" value="UniProtKB-KW"/>
</dbReference>
<feature type="active site" description="S-methylcysteine intermediate" evidence="12">
    <location>
        <position position="342"/>
    </location>
</feature>
<keyword evidence="6 12" id="KW-0808">Transferase</keyword>
<dbReference type="InterPro" id="IPR013785">
    <property type="entry name" value="Aldolase_TIM"/>
</dbReference>
<feature type="binding site" evidence="12">
    <location>
        <position position="128"/>
    </location>
    <ligand>
        <name>[4Fe-4S] cluster</name>
        <dbReference type="ChEBI" id="CHEBI:49883"/>
        <note>4Fe-4S-S-AdoMet</note>
    </ligand>
</feature>
<comment type="miscellaneous">
    <text evidence="12">Reaction proceeds by a ping-pong mechanism involving intermediate methylation of a conserved cysteine residue.</text>
</comment>
<accession>A0A1G5S4D9</accession>
<dbReference type="GO" id="GO:0070475">
    <property type="term" value="P:rRNA base methylation"/>
    <property type="evidence" value="ECO:0007669"/>
    <property type="project" value="UniProtKB-UniRule"/>
</dbReference>
<evidence type="ECO:0000313" key="15">
    <source>
        <dbReference type="Proteomes" id="UP000199208"/>
    </source>
</evidence>
<evidence type="ECO:0000256" key="1">
    <source>
        <dbReference type="ARBA" id="ARBA00004496"/>
    </source>
</evidence>
<dbReference type="CDD" id="cd01335">
    <property type="entry name" value="Radical_SAM"/>
    <property type="match status" value="1"/>
</dbReference>
<protein>
    <recommendedName>
        <fullName evidence="12">Probable dual-specificity RNA methyltransferase RlmN</fullName>
        <ecNumber evidence="12">2.1.1.192</ecNumber>
    </recommendedName>
    <alternativeName>
        <fullName evidence="12">23S rRNA (adenine(2503)-C(2))-methyltransferase</fullName>
    </alternativeName>
    <alternativeName>
        <fullName evidence="12">23S rRNA m2A2503 methyltransferase</fullName>
    </alternativeName>
    <alternativeName>
        <fullName evidence="12">Ribosomal RNA large subunit methyltransferase N</fullName>
    </alternativeName>
    <alternativeName>
        <fullName evidence="12">tRNA (adenine(37)-C(2))-methyltransferase</fullName>
    </alternativeName>
    <alternativeName>
        <fullName evidence="12">tRNA m2A37 methyltransferase</fullName>
    </alternativeName>
</protein>
<evidence type="ECO:0000256" key="11">
    <source>
        <dbReference type="ARBA" id="ARBA00023014"/>
    </source>
</evidence>
<feature type="binding site" evidence="12">
    <location>
        <position position="200"/>
    </location>
    <ligand>
        <name>S-adenosyl-L-methionine</name>
        <dbReference type="ChEBI" id="CHEBI:59789"/>
    </ligand>
</feature>
<evidence type="ECO:0000256" key="2">
    <source>
        <dbReference type="ARBA" id="ARBA00022485"/>
    </source>
</evidence>
<dbReference type="EC" id="2.1.1.192" evidence="12"/>
<dbReference type="HAMAP" id="MF_01849">
    <property type="entry name" value="RNA_methyltr_RlmN"/>
    <property type="match status" value="1"/>
</dbReference>
<comment type="subcellular location">
    <subcellularLocation>
        <location evidence="1 12">Cytoplasm</location>
    </subcellularLocation>
</comment>
<dbReference type="Gene3D" id="1.10.150.530">
    <property type="match status" value="1"/>
</dbReference>
<dbReference type="PANTHER" id="PTHR30544:SF5">
    <property type="entry name" value="RADICAL SAM CORE DOMAIN-CONTAINING PROTEIN"/>
    <property type="match status" value="1"/>
</dbReference>
<keyword evidence="12" id="KW-1015">Disulfide bond</keyword>
<dbReference type="GO" id="GO:0002935">
    <property type="term" value="F:tRNA (adenine(37)-C2)-methyltransferase activity"/>
    <property type="evidence" value="ECO:0007669"/>
    <property type="project" value="UniProtKB-UniRule"/>
</dbReference>
<evidence type="ECO:0000259" key="13">
    <source>
        <dbReference type="PROSITE" id="PS51918"/>
    </source>
</evidence>
<dbReference type="GO" id="GO:0070040">
    <property type="term" value="F:rRNA (adenine(2503)-C2-)-methyltransferase activity"/>
    <property type="evidence" value="ECO:0007669"/>
    <property type="project" value="UniProtKB-UniRule"/>
</dbReference>
<dbReference type="PIRSF" id="PIRSF006004">
    <property type="entry name" value="CHP00048"/>
    <property type="match status" value="1"/>
</dbReference>
<dbReference type="GO" id="GO:0005737">
    <property type="term" value="C:cytoplasm"/>
    <property type="evidence" value="ECO:0007669"/>
    <property type="project" value="UniProtKB-SubCell"/>
</dbReference>
<dbReference type="GO" id="GO:0019843">
    <property type="term" value="F:rRNA binding"/>
    <property type="evidence" value="ECO:0007669"/>
    <property type="project" value="UniProtKB-UniRule"/>
</dbReference>
<comment type="catalytic activity">
    <reaction evidence="12">
        <text>adenosine(37) in tRNA + 2 reduced [2Fe-2S]-[ferredoxin] + 2 S-adenosyl-L-methionine = 2-methyladenosine(37) in tRNA + 5'-deoxyadenosine + L-methionine + 2 oxidized [2Fe-2S]-[ferredoxin] + S-adenosyl-L-homocysteine</text>
        <dbReference type="Rhea" id="RHEA:43332"/>
        <dbReference type="Rhea" id="RHEA-COMP:10000"/>
        <dbReference type="Rhea" id="RHEA-COMP:10001"/>
        <dbReference type="Rhea" id="RHEA-COMP:10162"/>
        <dbReference type="Rhea" id="RHEA-COMP:10485"/>
        <dbReference type="ChEBI" id="CHEBI:17319"/>
        <dbReference type="ChEBI" id="CHEBI:33737"/>
        <dbReference type="ChEBI" id="CHEBI:33738"/>
        <dbReference type="ChEBI" id="CHEBI:57844"/>
        <dbReference type="ChEBI" id="CHEBI:57856"/>
        <dbReference type="ChEBI" id="CHEBI:59789"/>
        <dbReference type="ChEBI" id="CHEBI:74411"/>
        <dbReference type="ChEBI" id="CHEBI:74497"/>
        <dbReference type="EC" id="2.1.1.192"/>
    </reaction>
</comment>
<dbReference type="RefSeq" id="WP_092592341.1">
    <property type="nucleotide sequence ID" value="NZ_FMWL01000017.1"/>
</dbReference>
<evidence type="ECO:0000256" key="3">
    <source>
        <dbReference type="ARBA" id="ARBA00022490"/>
    </source>
</evidence>
<keyword evidence="15" id="KW-1185">Reference proteome</keyword>
<dbReference type="EMBL" id="FMWL01000017">
    <property type="protein sequence ID" value="SCZ81235.1"/>
    <property type="molecule type" value="Genomic_DNA"/>
</dbReference>
<sequence>MDIKNSRLPIVKPELRSMSLTEMIQLTEQLGEKKFRGKQLYAWVHKGVKTFDEMTDLSGAFKEKLQEKTLLDNVRCVEALTSGNDQTTKYLFRLNDGNVIESVRMVYRHGVSACLSTQVGCRMGCTFCASTLDGMVRNLTAGEMLGQLLEIQNLGGTRVSSVVLMGSGEPLDNFEEVTKFIELASSEEGLKLGQRHITLSTCGIVPGIEALAKKHYQITLAVSLHSAENAVRSELMPVNKKYPVSEVIKACDAYANETGRRITYEYALIRGENDHEMEAQKLAKALKGKLCHVNLIPINPVAERGYKAAGDAAVRKFAEVLKRAGIETTIRRELGSDINAACGQLRKSYLDDPEE</sequence>
<feature type="active site" description="Proton acceptor" evidence="12">
    <location>
        <position position="101"/>
    </location>
</feature>
<feature type="domain" description="Radical SAM core" evidence="13">
    <location>
        <begin position="107"/>
        <end position="337"/>
    </location>
</feature>
<dbReference type="InterPro" id="IPR004383">
    <property type="entry name" value="rRNA_lsu_MTrfase_RlmN/Cfr"/>
</dbReference>
<comment type="caution">
    <text evidence="12">Lacks conserved residue(s) required for the propagation of feature annotation.</text>
</comment>
<keyword evidence="11 12" id="KW-0411">Iron-sulfur</keyword>
<comment type="function">
    <text evidence="12">Specifically methylates position 2 of adenine 2503 in 23S rRNA and position 2 of adenine 37 in tRNAs.</text>
</comment>
<evidence type="ECO:0000256" key="6">
    <source>
        <dbReference type="ARBA" id="ARBA00022679"/>
    </source>
</evidence>
<dbReference type="PANTHER" id="PTHR30544">
    <property type="entry name" value="23S RRNA METHYLTRANSFERASE"/>
    <property type="match status" value="1"/>
</dbReference>
<evidence type="ECO:0000256" key="9">
    <source>
        <dbReference type="ARBA" id="ARBA00022723"/>
    </source>
</evidence>
<feature type="binding site" evidence="12">
    <location>
        <begin position="223"/>
        <end position="225"/>
    </location>
    <ligand>
        <name>S-adenosyl-L-methionine</name>
        <dbReference type="ChEBI" id="CHEBI:59789"/>
    </ligand>
</feature>
<dbReference type="InterPro" id="IPR007197">
    <property type="entry name" value="rSAM"/>
</dbReference>
<dbReference type="Proteomes" id="UP000199208">
    <property type="component" value="Unassembled WGS sequence"/>
</dbReference>
<dbReference type="SFLD" id="SFLDS00029">
    <property type="entry name" value="Radical_SAM"/>
    <property type="match status" value="1"/>
</dbReference>
<organism evidence="14 15">
    <name type="scientific">Acidaminobacter hydrogenoformans DSM 2784</name>
    <dbReference type="NCBI Taxonomy" id="1120920"/>
    <lineage>
        <taxon>Bacteria</taxon>
        <taxon>Bacillati</taxon>
        <taxon>Bacillota</taxon>
        <taxon>Clostridia</taxon>
        <taxon>Peptostreptococcales</taxon>
        <taxon>Acidaminobacteraceae</taxon>
        <taxon>Acidaminobacter</taxon>
    </lineage>
</organism>
<dbReference type="PROSITE" id="PS51918">
    <property type="entry name" value="RADICAL_SAM"/>
    <property type="match status" value="1"/>
</dbReference>
<dbReference type="GO" id="GO:0051539">
    <property type="term" value="F:4 iron, 4 sulfur cluster binding"/>
    <property type="evidence" value="ECO:0007669"/>
    <property type="project" value="UniProtKB-UniRule"/>
</dbReference>
<dbReference type="AlphaFoldDB" id="A0A1G5S4D9"/>
<dbReference type="FunFam" id="3.20.20.70:FF:000014">
    <property type="entry name" value="Probable dual-specificity RNA methyltransferase RlmN"/>
    <property type="match status" value="1"/>
</dbReference>
<dbReference type="SFLD" id="SFLDG01062">
    <property type="entry name" value="methyltransferase_(Class_A)"/>
    <property type="match status" value="1"/>
</dbReference>
<feature type="binding site" evidence="12">
    <location>
        <position position="299"/>
    </location>
    <ligand>
        <name>S-adenosyl-L-methionine</name>
        <dbReference type="ChEBI" id="CHEBI:59789"/>
    </ligand>
</feature>
<feature type="binding site" evidence="12">
    <location>
        <position position="121"/>
    </location>
    <ligand>
        <name>[4Fe-4S] cluster</name>
        <dbReference type="ChEBI" id="CHEBI:49883"/>
        <note>4Fe-4S-S-AdoMet</note>
    </ligand>
</feature>
<keyword evidence="8 12" id="KW-0819">tRNA processing</keyword>
<dbReference type="InterPro" id="IPR048641">
    <property type="entry name" value="RlmN_N"/>
</dbReference>
<evidence type="ECO:0000256" key="4">
    <source>
        <dbReference type="ARBA" id="ARBA00022552"/>
    </source>
</evidence>
<keyword evidence="9 12" id="KW-0479">Metal-binding</keyword>
<dbReference type="InterPro" id="IPR058240">
    <property type="entry name" value="rSAM_sf"/>
</dbReference>
<dbReference type="InterPro" id="IPR027492">
    <property type="entry name" value="RNA_MTrfase_RlmN"/>
</dbReference>
<dbReference type="OrthoDB" id="9793973at2"/>
<evidence type="ECO:0000256" key="7">
    <source>
        <dbReference type="ARBA" id="ARBA00022691"/>
    </source>
</evidence>
<keyword evidence="10 12" id="KW-0408">Iron</keyword>
<feature type="binding site" evidence="12">
    <location>
        <begin position="168"/>
        <end position="169"/>
    </location>
    <ligand>
        <name>S-adenosyl-L-methionine</name>
        <dbReference type="ChEBI" id="CHEBI:59789"/>
    </ligand>
</feature>
<dbReference type="InterPro" id="IPR040072">
    <property type="entry name" value="Methyltransferase_A"/>
</dbReference>
<comment type="similarity">
    <text evidence="12">Belongs to the radical SAM superfamily. RlmN family.</text>
</comment>
<comment type="cofactor">
    <cofactor evidence="12">
        <name>[4Fe-4S] cluster</name>
        <dbReference type="ChEBI" id="CHEBI:49883"/>
    </cofactor>
    <text evidence="12">Binds 1 [4Fe-4S] cluster. The cluster is coordinated with 3 cysteines and an exchangeable S-adenosyl-L-methionine.</text>
</comment>
<evidence type="ECO:0000313" key="14">
    <source>
        <dbReference type="EMBL" id="SCZ81235.1"/>
    </source>
</evidence>
<gene>
    <name evidence="12" type="primary">rlmN</name>
    <name evidence="14" type="ORF">SAMN03080599_02673</name>
</gene>
<keyword evidence="5 12" id="KW-0489">Methyltransferase</keyword>
<keyword evidence="4 12" id="KW-0698">rRNA processing</keyword>
<dbReference type="Pfam" id="PF04055">
    <property type="entry name" value="Radical_SAM"/>
    <property type="match status" value="1"/>
</dbReference>
<dbReference type="Gene3D" id="3.20.20.70">
    <property type="entry name" value="Aldolase class I"/>
    <property type="match status" value="1"/>
</dbReference>
<dbReference type="SUPFAM" id="SSF102114">
    <property type="entry name" value="Radical SAM enzymes"/>
    <property type="match status" value="1"/>
</dbReference>
<reference evidence="14 15" key="1">
    <citation type="submission" date="2016-10" db="EMBL/GenBank/DDBJ databases">
        <authorList>
            <person name="de Groot N.N."/>
        </authorList>
    </citation>
    <scope>NUCLEOTIDE SEQUENCE [LARGE SCALE GENOMIC DNA]</scope>
    <source>
        <strain evidence="14 15">DSM 2784</strain>
    </source>
</reference>
<dbReference type="GO" id="GO:0000049">
    <property type="term" value="F:tRNA binding"/>
    <property type="evidence" value="ECO:0007669"/>
    <property type="project" value="UniProtKB-UniRule"/>
</dbReference>
<dbReference type="Pfam" id="PF21016">
    <property type="entry name" value="RlmN_N"/>
    <property type="match status" value="1"/>
</dbReference>
<keyword evidence="7 12" id="KW-0949">S-adenosyl-L-methionine</keyword>
<dbReference type="GO" id="GO:0030488">
    <property type="term" value="P:tRNA methylation"/>
    <property type="evidence" value="ECO:0007669"/>
    <property type="project" value="UniProtKB-UniRule"/>
</dbReference>
<dbReference type="NCBIfam" id="TIGR00048">
    <property type="entry name" value="rRNA_mod_RlmN"/>
    <property type="match status" value="1"/>
</dbReference>
<evidence type="ECO:0000256" key="8">
    <source>
        <dbReference type="ARBA" id="ARBA00022694"/>
    </source>
</evidence>
<dbReference type="STRING" id="1120920.SAMN03080599_02673"/>
<comment type="catalytic activity">
    <reaction evidence="12">
        <text>adenosine(2503) in 23S rRNA + 2 reduced [2Fe-2S]-[ferredoxin] + 2 S-adenosyl-L-methionine = 2-methyladenosine(2503) in 23S rRNA + 5'-deoxyadenosine + L-methionine + 2 oxidized [2Fe-2S]-[ferredoxin] + S-adenosyl-L-homocysteine</text>
        <dbReference type="Rhea" id="RHEA:42916"/>
        <dbReference type="Rhea" id="RHEA-COMP:10000"/>
        <dbReference type="Rhea" id="RHEA-COMP:10001"/>
        <dbReference type="Rhea" id="RHEA-COMP:10152"/>
        <dbReference type="Rhea" id="RHEA-COMP:10282"/>
        <dbReference type="ChEBI" id="CHEBI:17319"/>
        <dbReference type="ChEBI" id="CHEBI:33737"/>
        <dbReference type="ChEBI" id="CHEBI:33738"/>
        <dbReference type="ChEBI" id="CHEBI:57844"/>
        <dbReference type="ChEBI" id="CHEBI:57856"/>
        <dbReference type="ChEBI" id="CHEBI:59789"/>
        <dbReference type="ChEBI" id="CHEBI:74411"/>
        <dbReference type="ChEBI" id="CHEBI:74497"/>
        <dbReference type="EC" id="2.1.1.192"/>
    </reaction>
</comment>
<feature type="binding site" evidence="12">
    <location>
        <position position="125"/>
    </location>
    <ligand>
        <name>[4Fe-4S] cluster</name>
        <dbReference type="ChEBI" id="CHEBI:49883"/>
        <note>4Fe-4S-S-AdoMet</note>
    </ligand>
</feature>
<evidence type="ECO:0000256" key="10">
    <source>
        <dbReference type="ARBA" id="ARBA00023004"/>
    </source>
</evidence>
<evidence type="ECO:0000256" key="12">
    <source>
        <dbReference type="HAMAP-Rule" id="MF_01849"/>
    </source>
</evidence>
<proteinExistence type="inferred from homology"/>